<dbReference type="InterPro" id="IPR013744">
    <property type="entry name" value="SidJ"/>
</dbReference>
<comment type="caution">
    <text evidence="1">The sequence shown here is derived from an EMBL/GenBank/DDBJ whole genome shotgun (WGS) entry which is preliminary data.</text>
</comment>
<dbReference type="Proteomes" id="UP001255856">
    <property type="component" value="Unassembled WGS sequence"/>
</dbReference>
<reference evidence="1" key="1">
    <citation type="submission" date="2021-01" db="EMBL/GenBank/DDBJ databases">
        <authorList>
            <person name="Eckstrom K.M.E."/>
        </authorList>
    </citation>
    <scope>NUCLEOTIDE SEQUENCE</scope>
    <source>
        <strain evidence="1">UVCC 0001</strain>
    </source>
</reference>
<proteinExistence type="predicted"/>
<dbReference type="InterPro" id="IPR029058">
    <property type="entry name" value="AB_hydrolase_fold"/>
</dbReference>
<evidence type="ECO:0000313" key="2">
    <source>
        <dbReference type="Proteomes" id="UP001255856"/>
    </source>
</evidence>
<keyword evidence="2" id="KW-1185">Reference proteome</keyword>
<dbReference type="EMBL" id="JASFZW010000011">
    <property type="protein sequence ID" value="KAK2076246.1"/>
    <property type="molecule type" value="Genomic_DNA"/>
</dbReference>
<dbReference type="PANTHER" id="PTHR31591:SF1">
    <property type="entry name" value="UPF0613 PROTEIN PB24D3.06C"/>
    <property type="match status" value="1"/>
</dbReference>
<gene>
    <name evidence="1" type="ORF">QBZ16_001178</name>
</gene>
<dbReference type="Gene3D" id="3.40.50.1820">
    <property type="entry name" value="alpha/beta hydrolase"/>
    <property type="match status" value="2"/>
</dbReference>
<dbReference type="AlphaFoldDB" id="A0AAD9MM25"/>
<dbReference type="PANTHER" id="PTHR31591">
    <property type="entry name" value="UPF0613 PROTEIN PB24D3.06C"/>
    <property type="match status" value="1"/>
</dbReference>
<evidence type="ECO:0000313" key="1">
    <source>
        <dbReference type="EMBL" id="KAK2076246.1"/>
    </source>
</evidence>
<organism evidence="1 2">
    <name type="scientific">Prototheca wickerhamii</name>
    <dbReference type="NCBI Taxonomy" id="3111"/>
    <lineage>
        <taxon>Eukaryota</taxon>
        <taxon>Viridiplantae</taxon>
        <taxon>Chlorophyta</taxon>
        <taxon>core chlorophytes</taxon>
        <taxon>Trebouxiophyceae</taxon>
        <taxon>Chlorellales</taxon>
        <taxon>Chlorellaceae</taxon>
        <taxon>Prototheca</taxon>
    </lineage>
</organism>
<sequence length="449" mass="46958">MEGWTCVQPLLGSSLSGWGLSSLDKDAEDLALLAKGARDAAGGKEHIPQLLGLVLQAPVSDQEYLQGHDATPELLAKAKAMVGEGRGEDIVGRNSGLGSTPITARRFVALAERGGDDDMFSTYYSDEELAERLIDLDGVPTLLVLGAKDECYPPGIDVEAFGRRLAKAAGPPVSLKSQVGRIYKTIFAHQRELGVTLTKDVRQHVTVQPMAGQELETVAHIVSFTKWAVPAAALDPKAAEAGPGEPGNSMCCVLPNCTPGLVCATGPTTPDRALCLQKHWQTEAGYDIAPSAGQISVHVRFEEDPGAPAAEYPASCVLTARGLEALGMTHQAAAQLASKIRADFQSASGSLMAGSLVLLRASTWEAAQAAGPGGAGCEPATAFCSALEAMGSKRAAFQRRVLGEPLTLPPHSEDALLQLQDAVSTVKRRRLKSMGDYARAGKGACGGAI</sequence>
<protein>
    <submittedName>
        <fullName evidence="1">Uncharacterized protein</fullName>
    </submittedName>
</protein>
<accession>A0AAD9MM25</accession>
<name>A0AAD9MM25_PROWI</name>
<dbReference type="Pfam" id="PF08538">
    <property type="entry name" value="DUF1749"/>
    <property type="match status" value="1"/>
</dbReference>